<comment type="caution">
    <text evidence="1">The sequence shown here is derived from an EMBL/GenBank/DDBJ whole genome shotgun (WGS) entry which is preliminary data.</text>
</comment>
<gene>
    <name evidence="1" type="ORF">GCM10009716_43020</name>
</gene>
<keyword evidence="2" id="KW-1185">Reference proteome</keyword>
<reference evidence="1 2" key="1">
    <citation type="journal article" date="2019" name="Int. J. Syst. Evol. Microbiol.">
        <title>The Global Catalogue of Microorganisms (GCM) 10K type strain sequencing project: providing services to taxonomists for standard genome sequencing and annotation.</title>
        <authorList>
            <consortium name="The Broad Institute Genomics Platform"/>
            <consortium name="The Broad Institute Genome Sequencing Center for Infectious Disease"/>
            <person name="Wu L."/>
            <person name="Ma J."/>
        </authorList>
    </citation>
    <scope>NUCLEOTIDE SEQUENCE [LARGE SCALE GENOMIC DNA]</scope>
    <source>
        <strain evidence="1 2">JCM 13581</strain>
    </source>
</reference>
<proteinExistence type="predicted"/>
<evidence type="ECO:0000313" key="2">
    <source>
        <dbReference type="Proteomes" id="UP001501303"/>
    </source>
</evidence>
<dbReference type="RefSeq" id="WP_344265284.1">
    <property type="nucleotide sequence ID" value="NZ_BAAAMJ010000064.1"/>
</dbReference>
<sequence>MSPFPHTRSDIIALTLKRMVAPVCAVLLVLPLASCQVARSAGSGLQVRDAVHQLLSRDAVSVDATLGASPEEVHDYLLRSAARHGGPEPDPAAARLLAGLELTAVVGAPSGSTPMRDVSRTDPLDSALSLGFGGKDAVGVKIIDGRTYLRIGAETLVQDARGGDEAEISAARRFMRRASELPPSLRTASRALQGSWVEVDQRRLTAYARAVERGTGMAPGPATDVAAALRNGLAMLDPQEQWALVDRLGAGLRSGVSVRRAAPEHGADIYLVELTAGHAREALGPLLDLLEQESERFGLPPVVEDPADPGQRVVAELEVRNGLLTHASFDLGQFAGPDGGTLPLELGLTGGTAISLAPPATEGTLVPEDITVALMYLDVLERQRAENPGRANIPGPLQP</sequence>
<accession>A0ABN2PTP6</accession>
<organism evidence="1 2">
    <name type="scientific">Streptomyces sodiiphilus</name>
    <dbReference type="NCBI Taxonomy" id="226217"/>
    <lineage>
        <taxon>Bacteria</taxon>
        <taxon>Bacillati</taxon>
        <taxon>Actinomycetota</taxon>
        <taxon>Actinomycetes</taxon>
        <taxon>Kitasatosporales</taxon>
        <taxon>Streptomycetaceae</taxon>
        <taxon>Streptomyces</taxon>
    </lineage>
</organism>
<evidence type="ECO:0000313" key="1">
    <source>
        <dbReference type="EMBL" id="GAA1931167.1"/>
    </source>
</evidence>
<dbReference type="Proteomes" id="UP001501303">
    <property type="component" value="Unassembled WGS sequence"/>
</dbReference>
<protein>
    <submittedName>
        <fullName evidence="1">Uncharacterized protein</fullName>
    </submittedName>
</protein>
<dbReference type="EMBL" id="BAAAMJ010000064">
    <property type="protein sequence ID" value="GAA1931167.1"/>
    <property type="molecule type" value="Genomic_DNA"/>
</dbReference>
<name>A0ABN2PTP6_9ACTN</name>